<sequence length="254" mass="27763">MRLHCQARLLRSCKYFKEALAATCKNINQATTALKTEAAKTQSAKSSAESTCCRSSQRSYARATSDGAPKGDIVNVVFVSRSRPITIKKSSRIIVGPKQSEEANMRDAPAVKAALVRSVYPVILGGRVERVHYGRGATVVIEGEGLCAGTFSACPELAAAGLEVKSSSLLDPRLIVHGVPVELTGDKIGECIKQDMPGTSPIKIIYLYPAGNKKQRSCVCNGGIRWWLITISRKKLSIEYFRFIDKLRINYLQI</sequence>
<evidence type="ECO:0000313" key="2">
    <source>
        <dbReference type="Proteomes" id="UP000479190"/>
    </source>
</evidence>
<dbReference type="EMBL" id="CADCXV010000678">
    <property type="protein sequence ID" value="CAB0032476.1"/>
    <property type="molecule type" value="Genomic_DNA"/>
</dbReference>
<reference evidence="1 2" key="1">
    <citation type="submission" date="2020-02" db="EMBL/GenBank/DDBJ databases">
        <authorList>
            <person name="Ferguson B K."/>
        </authorList>
    </citation>
    <scope>NUCLEOTIDE SEQUENCE [LARGE SCALE GENOMIC DNA]</scope>
</reference>
<gene>
    <name evidence="1" type="ORF">TBRA_LOCUS4414</name>
</gene>
<dbReference type="AlphaFoldDB" id="A0A6H5I7P4"/>
<dbReference type="Proteomes" id="UP000479190">
    <property type="component" value="Unassembled WGS sequence"/>
</dbReference>
<accession>A0A6H5I7P4</accession>
<evidence type="ECO:0000313" key="1">
    <source>
        <dbReference type="EMBL" id="CAB0032476.1"/>
    </source>
</evidence>
<keyword evidence="2" id="KW-1185">Reference proteome</keyword>
<name>A0A6H5I7P4_9HYME</name>
<organism evidence="1 2">
    <name type="scientific">Trichogramma brassicae</name>
    <dbReference type="NCBI Taxonomy" id="86971"/>
    <lineage>
        <taxon>Eukaryota</taxon>
        <taxon>Metazoa</taxon>
        <taxon>Ecdysozoa</taxon>
        <taxon>Arthropoda</taxon>
        <taxon>Hexapoda</taxon>
        <taxon>Insecta</taxon>
        <taxon>Pterygota</taxon>
        <taxon>Neoptera</taxon>
        <taxon>Endopterygota</taxon>
        <taxon>Hymenoptera</taxon>
        <taxon>Apocrita</taxon>
        <taxon>Proctotrupomorpha</taxon>
        <taxon>Chalcidoidea</taxon>
        <taxon>Trichogrammatidae</taxon>
        <taxon>Trichogramma</taxon>
    </lineage>
</organism>
<dbReference type="OrthoDB" id="7699172at2759"/>
<protein>
    <submittedName>
        <fullName evidence="1">Uncharacterized protein</fullName>
    </submittedName>
</protein>
<proteinExistence type="predicted"/>